<comment type="caution">
    <text evidence="1">The sequence shown here is derived from an EMBL/GenBank/DDBJ whole genome shotgun (WGS) entry which is preliminary data.</text>
</comment>
<dbReference type="EMBL" id="JAHOPC010000008">
    <property type="protein sequence ID" value="MBU8867524.1"/>
    <property type="molecule type" value="Genomic_DNA"/>
</dbReference>
<reference evidence="1 2" key="1">
    <citation type="submission" date="2021-06" db="EMBL/GenBank/DDBJ databases">
        <authorList>
            <person name="Jeong J.W."/>
        </authorList>
    </citation>
    <scope>NUCLEOTIDE SEQUENCE [LARGE SCALE GENOMIC DNA]</scope>
    <source>
        <strain evidence="1 2">MMS21-TAE1-1</strain>
    </source>
</reference>
<keyword evidence="2" id="KW-1185">Reference proteome</keyword>
<gene>
    <name evidence="1" type="ORF">KSW38_14630</name>
</gene>
<dbReference type="Proteomes" id="UP000824166">
    <property type="component" value="Unassembled WGS sequence"/>
</dbReference>
<proteinExistence type="predicted"/>
<protein>
    <submittedName>
        <fullName evidence="1">Uncharacterized protein</fullName>
    </submittedName>
</protein>
<evidence type="ECO:0000313" key="1">
    <source>
        <dbReference type="EMBL" id="MBU8867524.1"/>
    </source>
</evidence>
<sequence>MISLRQDSQGFIRMSRHFPASASVSITFADGTQKVFPGQRLNEIFDDALAAFRAGNNLDAKGFKRGPKKKVQQGIEFVPISPDMA</sequence>
<name>A0ABS6I7C6_9MICC</name>
<accession>A0ABS6I7C6</accession>
<organism evidence="1 2">
    <name type="scientific">Paenarthrobacter aromaticivorans</name>
    <dbReference type="NCBI Taxonomy" id="2849150"/>
    <lineage>
        <taxon>Bacteria</taxon>
        <taxon>Bacillati</taxon>
        <taxon>Actinomycetota</taxon>
        <taxon>Actinomycetes</taxon>
        <taxon>Micrococcales</taxon>
        <taxon>Micrococcaceae</taxon>
        <taxon>Paenarthrobacter</taxon>
    </lineage>
</organism>
<evidence type="ECO:0000313" key="2">
    <source>
        <dbReference type="Proteomes" id="UP000824166"/>
    </source>
</evidence>